<dbReference type="EMBL" id="BLXT01004061">
    <property type="protein sequence ID" value="GFO09099.1"/>
    <property type="molecule type" value="Genomic_DNA"/>
</dbReference>
<proteinExistence type="predicted"/>
<reference evidence="1 2" key="1">
    <citation type="journal article" date="2021" name="Elife">
        <title>Chloroplast acquisition without the gene transfer in kleptoplastic sea slugs, Plakobranchus ocellatus.</title>
        <authorList>
            <person name="Maeda T."/>
            <person name="Takahashi S."/>
            <person name="Yoshida T."/>
            <person name="Shimamura S."/>
            <person name="Takaki Y."/>
            <person name="Nagai Y."/>
            <person name="Toyoda A."/>
            <person name="Suzuki Y."/>
            <person name="Arimoto A."/>
            <person name="Ishii H."/>
            <person name="Satoh N."/>
            <person name="Nishiyama T."/>
            <person name="Hasebe M."/>
            <person name="Maruyama T."/>
            <person name="Minagawa J."/>
            <person name="Obokata J."/>
            <person name="Shigenobu S."/>
        </authorList>
    </citation>
    <scope>NUCLEOTIDE SEQUENCE [LARGE SCALE GENOMIC DNA]</scope>
</reference>
<keyword evidence="2" id="KW-1185">Reference proteome</keyword>
<accession>A0AAV4AS02</accession>
<protein>
    <submittedName>
        <fullName evidence="1">Uncharacterized protein</fullName>
    </submittedName>
</protein>
<evidence type="ECO:0000313" key="2">
    <source>
        <dbReference type="Proteomes" id="UP000735302"/>
    </source>
</evidence>
<dbReference type="AlphaFoldDB" id="A0AAV4AS02"/>
<name>A0AAV4AS02_9GAST</name>
<organism evidence="1 2">
    <name type="scientific">Plakobranchus ocellatus</name>
    <dbReference type="NCBI Taxonomy" id="259542"/>
    <lineage>
        <taxon>Eukaryota</taxon>
        <taxon>Metazoa</taxon>
        <taxon>Spiralia</taxon>
        <taxon>Lophotrochozoa</taxon>
        <taxon>Mollusca</taxon>
        <taxon>Gastropoda</taxon>
        <taxon>Heterobranchia</taxon>
        <taxon>Euthyneura</taxon>
        <taxon>Panpulmonata</taxon>
        <taxon>Sacoglossa</taxon>
        <taxon>Placobranchoidea</taxon>
        <taxon>Plakobranchidae</taxon>
        <taxon>Plakobranchus</taxon>
    </lineage>
</organism>
<dbReference type="Proteomes" id="UP000735302">
    <property type="component" value="Unassembled WGS sequence"/>
</dbReference>
<evidence type="ECO:0000313" key="1">
    <source>
        <dbReference type="EMBL" id="GFO09099.1"/>
    </source>
</evidence>
<sequence length="113" mass="11878">MDGRRAESGKATPNRECFVLKSSCSSPSRQWRVSLNLESTGGNPDSQCHVLKVVAAILATQQPTDSGMSHLTLQEVASTQDSIVSCLTSFNLENAHGSLSCVGHSFGLPGGTT</sequence>
<gene>
    <name evidence="1" type="ORF">PoB_003560400</name>
</gene>
<comment type="caution">
    <text evidence="1">The sequence shown here is derived from an EMBL/GenBank/DDBJ whole genome shotgun (WGS) entry which is preliminary data.</text>
</comment>